<evidence type="ECO:0000313" key="1">
    <source>
        <dbReference type="EMBL" id="NEV93766.1"/>
    </source>
</evidence>
<reference evidence="1 2" key="1">
    <citation type="submission" date="2020-02" db="EMBL/GenBank/DDBJ databases">
        <title>Flavobacteriaceae Psychroflexus bacterium YR1-1, complete genome.</title>
        <authorList>
            <person name="Li Y."/>
            <person name="Wu S."/>
        </authorList>
    </citation>
    <scope>NUCLEOTIDE SEQUENCE [LARGE SCALE GENOMIC DNA]</scope>
    <source>
        <strain evidence="1 2">YR1-1</strain>
    </source>
</reference>
<dbReference type="AlphaFoldDB" id="A0A6B3QZS3"/>
<accession>A0A6B3QZS3</accession>
<name>A0A6B3QZS3_9FLAO</name>
<dbReference type="EMBL" id="JAAIKD010000003">
    <property type="protein sequence ID" value="NEV93766.1"/>
    <property type="molecule type" value="Genomic_DNA"/>
</dbReference>
<evidence type="ECO:0000313" key="2">
    <source>
        <dbReference type="Proteomes" id="UP000478505"/>
    </source>
</evidence>
<dbReference type="Pfam" id="PF25594">
    <property type="entry name" value="GldB_lipo"/>
    <property type="match status" value="1"/>
</dbReference>
<keyword evidence="1" id="KW-0449">Lipoprotein</keyword>
<dbReference type="PROSITE" id="PS51257">
    <property type="entry name" value="PROKAR_LIPOPROTEIN"/>
    <property type="match status" value="1"/>
</dbReference>
<protein>
    <submittedName>
        <fullName evidence="1">Gliding motility lipoprotein GldB</fullName>
    </submittedName>
</protein>
<dbReference type="Proteomes" id="UP000478505">
    <property type="component" value="Unassembled WGS sequence"/>
</dbReference>
<gene>
    <name evidence="1" type="primary">gldB</name>
    <name evidence="1" type="ORF">G3567_06340</name>
</gene>
<dbReference type="InterPro" id="IPR019853">
    <property type="entry name" value="GldB-like"/>
</dbReference>
<keyword evidence="2" id="KW-1185">Reference proteome</keyword>
<sequence length="320" mass="38191">MRFPLILLSFFLILSSCDKASKLNSEAEALEVDLHVERFDLRFAEASPEDLPALKSEYSMLFPDQISDSLWIAKMQSDLQQEIHAEVYKEFPEFKEETERMQRFFKYVKYYFPEYELPVVYTLAEEVNYRQKLVLTQDMLLISLDNYLGRDHEFYKGLPQYIAFQQDEEFLVSDIARALAMQKLSTDRSRTFLSDMIYYGKILYLKDLLMPFESDAAKIYYSEEELTWAEENETQIWSFFVERDLIYSTDIRLEDRFINLSPYSKFYLELDNESSPRIGQYIGWQILRAYMDKYPNTSIKELLELKSDVIFKKSNYKPKS</sequence>
<proteinExistence type="predicted"/>
<organism evidence="1 2">
    <name type="scientific">Psychroflexus aurantiacus</name>
    <dbReference type="NCBI Taxonomy" id="2709310"/>
    <lineage>
        <taxon>Bacteria</taxon>
        <taxon>Pseudomonadati</taxon>
        <taxon>Bacteroidota</taxon>
        <taxon>Flavobacteriia</taxon>
        <taxon>Flavobacteriales</taxon>
        <taxon>Flavobacteriaceae</taxon>
        <taxon>Psychroflexus</taxon>
    </lineage>
</organism>
<dbReference type="NCBIfam" id="TIGR03514">
    <property type="entry name" value="GldB_lipo"/>
    <property type="match status" value="1"/>
</dbReference>
<comment type="caution">
    <text evidence="1">The sequence shown here is derived from an EMBL/GenBank/DDBJ whole genome shotgun (WGS) entry which is preliminary data.</text>
</comment>